<evidence type="ECO:0000259" key="4">
    <source>
        <dbReference type="PROSITE" id="PS50158"/>
    </source>
</evidence>
<dbReference type="GO" id="GO:0015074">
    <property type="term" value="P:DNA integration"/>
    <property type="evidence" value="ECO:0007669"/>
    <property type="project" value="InterPro"/>
</dbReference>
<feature type="domain" description="Integrase catalytic" evidence="5">
    <location>
        <begin position="523"/>
        <end position="689"/>
    </location>
</feature>
<evidence type="ECO:0000256" key="3">
    <source>
        <dbReference type="SAM" id="MobiDB-lite"/>
    </source>
</evidence>
<evidence type="ECO:0000256" key="1">
    <source>
        <dbReference type="ARBA" id="ARBA00022750"/>
    </source>
</evidence>
<organism evidence="6">
    <name type="scientific">Fagus sylvatica</name>
    <name type="common">Beechnut</name>
    <dbReference type="NCBI Taxonomy" id="28930"/>
    <lineage>
        <taxon>Eukaryota</taxon>
        <taxon>Viridiplantae</taxon>
        <taxon>Streptophyta</taxon>
        <taxon>Embryophyta</taxon>
        <taxon>Tracheophyta</taxon>
        <taxon>Spermatophyta</taxon>
        <taxon>Magnoliopsida</taxon>
        <taxon>eudicotyledons</taxon>
        <taxon>Gunneridae</taxon>
        <taxon>Pentapetalae</taxon>
        <taxon>rosids</taxon>
        <taxon>fabids</taxon>
        <taxon>Fagales</taxon>
        <taxon>Fagaceae</taxon>
        <taxon>Fagus</taxon>
    </lineage>
</organism>
<dbReference type="GO" id="GO:0004190">
    <property type="term" value="F:aspartic-type endopeptidase activity"/>
    <property type="evidence" value="ECO:0007669"/>
    <property type="project" value="UniProtKB-KW"/>
</dbReference>
<dbReference type="InterPro" id="IPR029472">
    <property type="entry name" value="Copia-like_N"/>
</dbReference>
<keyword evidence="2" id="KW-0479">Metal-binding</keyword>
<dbReference type="InterPro" id="IPR057670">
    <property type="entry name" value="SH3_retrovirus"/>
</dbReference>
<keyword evidence="2" id="KW-0863">Zinc-finger</keyword>
<dbReference type="GO" id="GO:0008270">
    <property type="term" value="F:zinc ion binding"/>
    <property type="evidence" value="ECO:0007669"/>
    <property type="project" value="UniProtKB-KW"/>
</dbReference>
<dbReference type="Pfam" id="PF00665">
    <property type="entry name" value="rve"/>
    <property type="match status" value="1"/>
</dbReference>
<dbReference type="GO" id="GO:0003676">
    <property type="term" value="F:nucleic acid binding"/>
    <property type="evidence" value="ECO:0007669"/>
    <property type="project" value="InterPro"/>
</dbReference>
<dbReference type="InterPro" id="IPR012337">
    <property type="entry name" value="RNaseH-like_sf"/>
</dbReference>
<dbReference type="Pfam" id="PF25597">
    <property type="entry name" value="SH3_retrovirus"/>
    <property type="match status" value="1"/>
</dbReference>
<dbReference type="SUPFAM" id="SSF56672">
    <property type="entry name" value="DNA/RNA polymerases"/>
    <property type="match status" value="1"/>
</dbReference>
<dbReference type="Pfam" id="PF22936">
    <property type="entry name" value="Pol_BBD"/>
    <property type="match status" value="1"/>
</dbReference>
<dbReference type="Pfam" id="PF07727">
    <property type="entry name" value="RVT_2"/>
    <property type="match status" value="1"/>
</dbReference>
<protein>
    <recommendedName>
        <fullName evidence="7">Integrase catalytic domain-containing protein</fullName>
    </recommendedName>
</protein>
<dbReference type="InterPro" id="IPR001584">
    <property type="entry name" value="Integrase_cat-core"/>
</dbReference>
<keyword evidence="1" id="KW-0645">Protease</keyword>
<dbReference type="PROSITE" id="PS50158">
    <property type="entry name" value="ZF_CCHC"/>
    <property type="match status" value="1"/>
</dbReference>
<dbReference type="Gene3D" id="3.30.420.10">
    <property type="entry name" value="Ribonuclease H-like superfamily/Ribonuclease H"/>
    <property type="match status" value="1"/>
</dbReference>
<dbReference type="InterPro" id="IPR001878">
    <property type="entry name" value="Znf_CCHC"/>
</dbReference>
<dbReference type="InterPro" id="IPR013103">
    <property type="entry name" value="RVT_2"/>
</dbReference>
<keyword evidence="2" id="KW-0862">Zinc</keyword>
<dbReference type="Pfam" id="PF13976">
    <property type="entry name" value="gag_pre-integrs"/>
    <property type="match status" value="1"/>
</dbReference>
<dbReference type="InterPro" id="IPR054722">
    <property type="entry name" value="PolX-like_BBD"/>
</dbReference>
<evidence type="ECO:0000256" key="2">
    <source>
        <dbReference type="PROSITE-ProRule" id="PRU00047"/>
    </source>
</evidence>
<dbReference type="CDD" id="cd09272">
    <property type="entry name" value="RNase_HI_RT_Ty1"/>
    <property type="match status" value="1"/>
</dbReference>
<dbReference type="InterPro" id="IPR043502">
    <property type="entry name" value="DNA/RNA_pol_sf"/>
</dbReference>
<feature type="region of interest" description="Disordered" evidence="3">
    <location>
        <begin position="251"/>
        <end position="295"/>
    </location>
</feature>
<feature type="domain" description="CCHC-type" evidence="4">
    <location>
        <begin position="316"/>
        <end position="329"/>
    </location>
</feature>
<dbReference type="SUPFAM" id="SSF53098">
    <property type="entry name" value="Ribonuclease H-like"/>
    <property type="match status" value="1"/>
</dbReference>
<evidence type="ECO:0000313" key="6">
    <source>
        <dbReference type="EMBL" id="SPD02598.1"/>
    </source>
</evidence>
<dbReference type="InterPro" id="IPR025724">
    <property type="entry name" value="GAG-pre-integrase_dom"/>
</dbReference>
<dbReference type="InterPro" id="IPR036397">
    <property type="entry name" value="RNaseH_sf"/>
</dbReference>
<name>A0A2N9GSZ8_FAGSY</name>
<proteinExistence type="predicted"/>
<dbReference type="PANTHER" id="PTHR11439">
    <property type="entry name" value="GAG-POL-RELATED RETROTRANSPOSON"/>
    <property type="match status" value="1"/>
</dbReference>
<dbReference type="EMBL" id="OIVN01002324">
    <property type="protein sequence ID" value="SPD02598.1"/>
    <property type="molecule type" value="Genomic_DNA"/>
</dbReference>
<evidence type="ECO:0008006" key="7">
    <source>
        <dbReference type="Google" id="ProtNLM"/>
    </source>
</evidence>
<keyword evidence="1" id="KW-0064">Aspartyl protease</keyword>
<feature type="compositionally biased region" description="Basic residues" evidence="3">
    <location>
        <begin position="254"/>
        <end position="265"/>
    </location>
</feature>
<keyword evidence="1" id="KW-0378">Hydrolase</keyword>
<sequence>MVSEPMASSLQSPLMLLSSMSNLMPVKLDSTNFIVWKHQLSSILRAYSMINFVDGTVQSPSRFLVDAEGNSTTTVNPEFQSWDIRDQALLTLINSTLSPSVLPMVVGQDTAQSVWKTLEHRFTSTSRSNVLNLKIELHNLKKGSESVSSYLQKIKNSRDKLIAVGTLIDDEDLLHIILKGLPREFGPFCSSIRTRNAPVSFEEIMVLLQTEEQSLAESFDSGKDLNSMAMFASAAPNNRNTQSSFYVHNYQNRGRGRNNSHRGRGRFSSNSHSNASTQGNTQFSNNQYPSSNAFTQGNAQFSQNFQGKSENSRPLCQICGKLGHQALDCYHRMDFAYQGRHPPARLAAMASTSNSSQIQAGETWLTDTGATDHLTSNLDNLTGHTPYQGHDQVAVGNGQAIPIKNVGTGQLSTQICNFQLHNLLHSPKISSNLLSVHKLCKHTQPSVPPSVSPSSSIQAFLSSKNKWQLWHQRLGHPSDRVLVSAIPSLSSCISVNNKHVQNHCKHCLIGKMHKLPFVSSQFQSTRPLELVHSDVWGPAPINSSNGYRFYLLFVDDYSRFSWLYLLHRKSDVLQTFKHFQASVENQLSQKIKILRTDCGGEYTSNEFNTHCASHGIIHHFSCPHTPQQNGLVERKHRHVIESALTLLSNAGLSITYWSYAVSTAVHLINRLPTPTLSHQTPWEMPYTTHKLQPRTTPCCLFLGYPTYSKGYICLDPHTHRVYISRHVLFNESEFLAHLSLPSQSSSSPVNSSFDSTSWLALLAHSCTPPLIPDSTPSPAASVSLSPAGPPVQSITPIIQSPTSIPSPAIPVTQPHTPILESSTSPAAPLPTPPSVPPLLSSTISVSTNTHPMHTRSKNGIFKPKMFHISIPDHTQTEPTTYLTASKLPQWCAAMHEEYSALQRQHTWTLVSPPCGKNIVGCKWVFKLKRNSDGTISRHKARLVAKGFHQQHGIDFAETFSPVVKPPTVRLILALAVTYNWPLRQLDVSNAFLHGILKEEVYMAQPPGYVSPAHPHHVCHLHKSIYGLKQAPRAWFESFTSQLVTLGFHSSTADSSLFIYRSGSTVAFLLLYVDDIVLTGNNALFLSQLIINLSKVFELKDLGPLSFFLGLQIHRSSTGLTLTQTKYATDLLHKHHMQHCSPCKTPCVPHVRLSATEGTPLTDVHAYRSLVGALHYLTFTRPDLSFAVHQVCQFMNAPTSIHLTAAKRILRYLQGTLDHGLHYTPGPTTLSAFTDADWAGDPNDRRSTSGLLVFLGHNPITWSAKKQLTVSRSSTEAEYRALASASAEVCWLRVLLRDLGIFISAPPILWCDNVSALAIASNPVFHARTKHIEVDFHFIRERVLRKDLQVQFVSTADQLADIFTKGLSSPRFRELQSKLMVPVATICLREDDEANGKSCSANSCTKRQ</sequence>
<evidence type="ECO:0000259" key="5">
    <source>
        <dbReference type="PROSITE" id="PS50994"/>
    </source>
</evidence>
<dbReference type="PROSITE" id="PS50994">
    <property type="entry name" value="INTEGRASE"/>
    <property type="match status" value="1"/>
</dbReference>
<reference evidence="6" key="1">
    <citation type="submission" date="2018-02" db="EMBL/GenBank/DDBJ databases">
        <authorList>
            <person name="Cohen D.B."/>
            <person name="Kent A.D."/>
        </authorList>
    </citation>
    <scope>NUCLEOTIDE SEQUENCE</scope>
</reference>
<dbReference type="Pfam" id="PF14223">
    <property type="entry name" value="Retrotran_gag_2"/>
    <property type="match status" value="1"/>
</dbReference>
<feature type="compositionally biased region" description="Polar residues" evidence="3">
    <location>
        <begin position="275"/>
        <end position="295"/>
    </location>
</feature>
<gene>
    <name evidence="6" type="ORF">FSB_LOCUS30480</name>
</gene>
<dbReference type="PANTHER" id="PTHR11439:SF500">
    <property type="entry name" value="RNA-DIRECTED DNA POLYMERASE"/>
    <property type="match status" value="1"/>
</dbReference>
<accession>A0A2N9GSZ8</accession>
<dbReference type="Pfam" id="PF14244">
    <property type="entry name" value="Retrotran_gag_3"/>
    <property type="match status" value="1"/>
</dbReference>